<protein>
    <submittedName>
        <fullName evidence="2">Uncharacterized protein</fullName>
    </submittedName>
</protein>
<dbReference type="AlphaFoldDB" id="A0A8J2LL50"/>
<feature type="compositionally biased region" description="Basic residues" evidence="1">
    <location>
        <begin position="22"/>
        <end position="34"/>
    </location>
</feature>
<organism evidence="2 3">
    <name type="scientific">Allacma fusca</name>
    <dbReference type="NCBI Taxonomy" id="39272"/>
    <lineage>
        <taxon>Eukaryota</taxon>
        <taxon>Metazoa</taxon>
        <taxon>Ecdysozoa</taxon>
        <taxon>Arthropoda</taxon>
        <taxon>Hexapoda</taxon>
        <taxon>Collembola</taxon>
        <taxon>Symphypleona</taxon>
        <taxon>Sminthuridae</taxon>
        <taxon>Allacma</taxon>
    </lineage>
</organism>
<accession>A0A8J2LL50</accession>
<evidence type="ECO:0000256" key="1">
    <source>
        <dbReference type="SAM" id="MobiDB-lite"/>
    </source>
</evidence>
<feature type="non-terminal residue" evidence="2">
    <location>
        <position position="1"/>
    </location>
</feature>
<reference evidence="2" key="1">
    <citation type="submission" date="2021-06" db="EMBL/GenBank/DDBJ databases">
        <authorList>
            <person name="Hodson N. C."/>
            <person name="Mongue J. A."/>
            <person name="Jaron S. K."/>
        </authorList>
    </citation>
    <scope>NUCLEOTIDE SEQUENCE</scope>
</reference>
<feature type="region of interest" description="Disordered" evidence="1">
    <location>
        <begin position="1"/>
        <end position="68"/>
    </location>
</feature>
<name>A0A8J2LL50_9HEXA</name>
<dbReference type="EMBL" id="CAJVCH010563670">
    <property type="protein sequence ID" value="CAG7832132.1"/>
    <property type="molecule type" value="Genomic_DNA"/>
</dbReference>
<feature type="compositionally biased region" description="Polar residues" evidence="1">
    <location>
        <begin position="48"/>
        <end position="59"/>
    </location>
</feature>
<evidence type="ECO:0000313" key="2">
    <source>
        <dbReference type="EMBL" id="CAG7832132.1"/>
    </source>
</evidence>
<comment type="caution">
    <text evidence="2">The sequence shown here is derived from an EMBL/GenBank/DDBJ whole genome shotgun (WGS) entry which is preliminary data.</text>
</comment>
<dbReference type="Proteomes" id="UP000708208">
    <property type="component" value="Unassembled WGS sequence"/>
</dbReference>
<keyword evidence="3" id="KW-1185">Reference proteome</keyword>
<sequence length="68" mass="7677">ISVSGYRKAGTMDGHLNSSYHSFHRHQNKKRKLNTLRMDTDAEDESETCSSMRTVTPTDDSSKKAMTV</sequence>
<evidence type="ECO:0000313" key="3">
    <source>
        <dbReference type="Proteomes" id="UP000708208"/>
    </source>
</evidence>
<proteinExistence type="predicted"/>
<gene>
    <name evidence="2" type="ORF">AFUS01_LOCUS41836</name>
</gene>